<organism evidence="3">
    <name type="scientific">Argas monolakensis</name>
    <name type="common">Mono lake bird tick</name>
    <dbReference type="NCBI Taxonomy" id="34602"/>
    <lineage>
        <taxon>Eukaryota</taxon>
        <taxon>Metazoa</taxon>
        <taxon>Ecdysozoa</taxon>
        <taxon>Arthropoda</taxon>
        <taxon>Chelicerata</taxon>
        <taxon>Arachnida</taxon>
        <taxon>Acari</taxon>
        <taxon>Parasitiformes</taxon>
        <taxon>Ixodida</taxon>
        <taxon>Ixodoidea</taxon>
        <taxon>Argasidae</taxon>
        <taxon>Argasinae</taxon>
        <taxon>Argas</taxon>
    </lineage>
</organism>
<reference evidence="3" key="1">
    <citation type="journal article" date="2008" name="Insect Biochem. Mol. Biol.">
        <title>Comparative sialomics between hard and soft ticks: implications for the evolution of blood-feeding behavior.</title>
        <authorList>
            <person name="Mans B.J."/>
            <person name="Andersen J.F."/>
            <person name="Francischetti I.M."/>
            <person name="Valenzuela J.G."/>
            <person name="Schwan T.G."/>
            <person name="Pham V.M."/>
            <person name="Garfield M.K."/>
            <person name="Hammer C.H."/>
            <person name="Ribeiro J.M."/>
        </authorList>
    </citation>
    <scope>NUCLEOTIDE SEQUENCE</scope>
    <source>
        <strain evidence="3">AM-180</strain>
        <tissue evidence="3">Adult salivary gland</tissue>
    </source>
</reference>
<dbReference type="Pfam" id="PF02098">
    <property type="entry name" value="His_binding"/>
    <property type="match status" value="1"/>
</dbReference>
<dbReference type="SUPFAM" id="SSF50814">
    <property type="entry name" value="Lipocalins"/>
    <property type="match status" value="1"/>
</dbReference>
<dbReference type="GO" id="GO:0043176">
    <property type="term" value="F:amine binding"/>
    <property type="evidence" value="ECO:0007669"/>
    <property type="project" value="InterPro"/>
</dbReference>
<evidence type="ECO:0000313" key="3">
    <source>
        <dbReference type="EMBL" id="ABI52693.1"/>
    </source>
</evidence>
<keyword evidence="2" id="KW-0732">Signal</keyword>
<dbReference type="AlphaFoldDB" id="Q09JS0"/>
<dbReference type="InterPro" id="IPR012674">
    <property type="entry name" value="Calycin"/>
</dbReference>
<feature type="chain" id="PRO_5004167670" evidence="2">
    <location>
        <begin position="23"/>
        <end position="203"/>
    </location>
</feature>
<dbReference type="InterPro" id="IPR002970">
    <property type="entry name" value="Tick_his-bd"/>
</dbReference>
<sequence>MDSMGVVLKVFLLACLCSSIAAARRTRTTNVSGCDRQNDALRALKARNSSLYVLQQTTSGAGESCTYVKAQGFDEAQRTALYIYGNATDNGTTVSSWTQRVRAENDSIVGNKTLTPNVTERWEVIYSNYKDCDVMKHTTGDEGAVYELWSQNVTKLNPCCSKMFNETTQGIASHTVKCPELKKAKTPGRKKKGKKGEVQVEDR</sequence>
<feature type="region of interest" description="Disordered" evidence="1">
    <location>
        <begin position="182"/>
        <end position="203"/>
    </location>
</feature>
<accession>Q09JS0</accession>
<dbReference type="EMBL" id="DQ886776">
    <property type="protein sequence ID" value="ABI52693.1"/>
    <property type="molecule type" value="mRNA"/>
</dbReference>
<dbReference type="Gene3D" id="2.40.128.20">
    <property type="match status" value="1"/>
</dbReference>
<proteinExistence type="evidence at transcript level"/>
<feature type="compositionally biased region" description="Basic residues" evidence="1">
    <location>
        <begin position="184"/>
        <end position="194"/>
    </location>
</feature>
<evidence type="ECO:0000256" key="1">
    <source>
        <dbReference type="SAM" id="MobiDB-lite"/>
    </source>
</evidence>
<name>Q09JS0_ARGMO</name>
<evidence type="ECO:0000256" key="2">
    <source>
        <dbReference type="SAM" id="SignalP"/>
    </source>
</evidence>
<dbReference type="GO" id="GO:0030682">
    <property type="term" value="P:symbiont-mediated perturbation of host defenses"/>
    <property type="evidence" value="ECO:0007669"/>
    <property type="project" value="InterPro"/>
</dbReference>
<protein>
    <submittedName>
        <fullName evidence="3">Lipocalin</fullName>
    </submittedName>
</protein>
<feature type="signal peptide" evidence="2">
    <location>
        <begin position="1"/>
        <end position="22"/>
    </location>
</feature>